<dbReference type="SUPFAM" id="SSF54292">
    <property type="entry name" value="2Fe-2S ferredoxin-like"/>
    <property type="match status" value="1"/>
</dbReference>
<dbReference type="InterPro" id="IPR006058">
    <property type="entry name" value="2Fe2S_fd_BS"/>
</dbReference>
<evidence type="ECO:0000256" key="1">
    <source>
        <dbReference type="ARBA" id="ARBA00022630"/>
    </source>
</evidence>
<dbReference type="Gene3D" id="3.30.465.10">
    <property type="match status" value="1"/>
</dbReference>
<dbReference type="InterPro" id="IPR005107">
    <property type="entry name" value="CO_DH_flav_C"/>
</dbReference>
<dbReference type="EMBL" id="JACHGY010000001">
    <property type="protein sequence ID" value="MBB6429569.1"/>
    <property type="molecule type" value="Genomic_DNA"/>
</dbReference>
<evidence type="ECO:0000259" key="6">
    <source>
        <dbReference type="PROSITE" id="PS51387"/>
    </source>
</evidence>
<dbReference type="InterPro" id="IPR002888">
    <property type="entry name" value="2Fe-2S-bd"/>
</dbReference>
<dbReference type="PANTHER" id="PTHR45444">
    <property type="entry name" value="XANTHINE DEHYDROGENASE"/>
    <property type="match status" value="1"/>
</dbReference>
<dbReference type="PANTHER" id="PTHR45444:SF3">
    <property type="entry name" value="XANTHINE DEHYDROGENASE"/>
    <property type="match status" value="1"/>
</dbReference>
<keyword evidence="8" id="KW-1185">Reference proteome</keyword>
<keyword evidence="2" id="KW-0479">Metal-binding</keyword>
<comment type="caution">
    <text evidence="7">The sequence shown here is derived from an EMBL/GenBank/DDBJ whole genome shotgun (WGS) entry which is preliminary data.</text>
</comment>
<dbReference type="Proteomes" id="UP000541810">
    <property type="component" value="Unassembled WGS sequence"/>
</dbReference>
<dbReference type="Pfam" id="PF00941">
    <property type="entry name" value="FAD_binding_5"/>
    <property type="match status" value="1"/>
</dbReference>
<dbReference type="SMART" id="SM01092">
    <property type="entry name" value="CO_deh_flav_C"/>
    <property type="match status" value="1"/>
</dbReference>
<dbReference type="Gene3D" id="3.30.390.50">
    <property type="entry name" value="CO dehydrogenase flavoprotein, C-terminal domain"/>
    <property type="match status" value="1"/>
</dbReference>
<feature type="domain" description="FAD-binding PCMH-type" evidence="6">
    <location>
        <begin position="212"/>
        <end position="389"/>
    </location>
</feature>
<dbReference type="PROSITE" id="PS51387">
    <property type="entry name" value="FAD_PCMH"/>
    <property type="match status" value="1"/>
</dbReference>
<dbReference type="RefSeq" id="WP_184677142.1">
    <property type="nucleotide sequence ID" value="NZ_JACHGY010000001.1"/>
</dbReference>
<dbReference type="Pfam" id="PF01799">
    <property type="entry name" value="Fer2_2"/>
    <property type="match status" value="1"/>
</dbReference>
<evidence type="ECO:0000256" key="5">
    <source>
        <dbReference type="ARBA" id="ARBA00023004"/>
    </source>
</evidence>
<name>A0A7X0LK83_9BACT</name>
<sequence>MRDHLAFYLNGKRHTADGAAAFSTLTDFLRETLGHTGTKVVCAEGDCGACSVLVGRPSCDGSQLVYRTIDACIGFMYQFDRAHLVTIEGLKNQDGTLSPVQDVMVQGHGSQCGFCTPGFVVTMQGLFEDEPAPKPCEGSNGHEGCSALSEEQLRLGLSGNLCRCTGYQQILDAGKAIDPAGVDTMNRRYDSSPMIEDFARLGDESVLIEARQYGETRRVFLPRTLEEAATFRAANPGCKVASGTTDLGVQHNHASPGPGQYPAAILSMTQIDGLDAVTLDHGVLTCGASATWGAIEHAVQDAVPEYHRILTLFGSPQVRNAGTIAGNLANASPIADSIPFHMVMDAELDLVSSRGKRSVKLNDFYLGYKQLDLADDELIAAVRTPLPTPGQRLKLFKVSKRRDMDISTFTAAVLLTFDETGDTLVAARLAYGGVGPTVLRLPETEAYLAGQPFTEDTMRQAGQLARTEITPLSDVRGSADFRLQLAENILVKCYHELSPPTPQPA</sequence>
<dbReference type="AlphaFoldDB" id="A0A7X0LK83"/>
<dbReference type="InterPro" id="IPR036010">
    <property type="entry name" value="2Fe-2S_ferredoxin-like_sf"/>
</dbReference>
<dbReference type="InterPro" id="IPR016208">
    <property type="entry name" value="Ald_Oxase/xanthine_DH-like"/>
</dbReference>
<dbReference type="GO" id="GO:0005506">
    <property type="term" value="F:iron ion binding"/>
    <property type="evidence" value="ECO:0007669"/>
    <property type="project" value="InterPro"/>
</dbReference>
<dbReference type="InterPro" id="IPR012175">
    <property type="entry name" value="Xanth_DH_ssu_bac"/>
</dbReference>
<dbReference type="Pfam" id="PF00111">
    <property type="entry name" value="Fer2"/>
    <property type="match status" value="1"/>
</dbReference>
<dbReference type="InterPro" id="IPR036683">
    <property type="entry name" value="CO_DH_flav_C_dom_sf"/>
</dbReference>
<dbReference type="PIRSF" id="PIRSF036557">
    <property type="entry name" value="XdhA_RC"/>
    <property type="match status" value="1"/>
</dbReference>
<evidence type="ECO:0000256" key="4">
    <source>
        <dbReference type="ARBA" id="ARBA00023002"/>
    </source>
</evidence>
<dbReference type="SUPFAM" id="SSF56176">
    <property type="entry name" value="FAD-binding/transporter-associated domain-like"/>
    <property type="match status" value="1"/>
</dbReference>
<dbReference type="InterPro" id="IPR001041">
    <property type="entry name" value="2Fe-2S_ferredoxin-type"/>
</dbReference>
<dbReference type="GO" id="GO:0051537">
    <property type="term" value="F:2 iron, 2 sulfur cluster binding"/>
    <property type="evidence" value="ECO:0007669"/>
    <property type="project" value="InterPro"/>
</dbReference>
<dbReference type="InterPro" id="IPR012675">
    <property type="entry name" value="Beta-grasp_dom_sf"/>
</dbReference>
<dbReference type="Gene3D" id="3.10.20.30">
    <property type="match status" value="1"/>
</dbReference>
<evidence type="ECO:0000256" key="2">
    <source>
        <dbReference type="ARBA" id="ARBA00022723"/>
    </source>
</evidence>
<evidence type="ECO:0000256" key="3">
    <source>
        <dbReference type="ARBA" id="ARBA00022827"/>
    </source>
</evidence>
<dbReference type="SUPFAM" id="SSF47741">
    <property type="entry name" value="CO dehydrogenase ISP C-domain like"/>
    <property type="match status" value="1"/>
</dbReference>
<dbReference type="SUPFAM" id="SSF55447">
    <property type="entry name" value="CO dehydrogenase flavoprotein C-terminal domain-like"/>
    <property type="match status" value="1"/>
</dbReference>
<dbReference type="InterPro" id="IPR036318">
    <property type="entry name" value="FAD-bd_PCMH-like_sf"/>
</dbReference>
<dbReference type="InterPro" id="IPR016169">
    <property type="entry name" value="FAD-bd_PCMH_sub2"/>
</dbReference>
<dbReference type="InterPro" id="IPR016167">
    <property type="entry name" value="FAD-bd_PCMH_sub1"/>
</dbReference>
<proteinExistence type="predicted"/>
<accession>A0A7X0LK83</accession>
<dbReference type="InterPro" id="IPR016166">
    <property type="entry name" value="FAD-bd_PCMH"/>
</dbReference>
<keyword evidence="1" id="KW-0285">Flavoprotein</keyword>
<dbReference type="EC" id="1.17.1.4" evidence="7"/>
<dbReference type="PROSITE" id="PS00197">
    <property type="entry name" value="2FE2S_FER_1"/>
    <property type="match status" value="1"/>
</dbReference>
<evidence type="ECO:0000313" key="8">
    <source>
        <dbReference type="Proteomes" id="UP000541810"/>
    </source>
</evidence>
<keyword evidence="3" id="KW-0274">FAD</keyword>
<gene>
    <name evidence="7" type="ORF">HNQ40_001375</name>
</gene>
<dbReference type="Gene3D" id="1.10.150.120">
    <property type="entry name" value="[2Fe-2S]-binding domain"/>
    <property type="match status" value="1"/>
</dbReference>
<dbReference type="GO" id="GO:0071949">
    <property type="term" value="F:FAD binding"/>
    <property type="evidence" value="ECO:0007669"/>
    <property type="project" value="InterPro"/>
</dbReference>
<reference evidence="7 8" key="1">
    <citation type="submission" date="2020-08" db="EMBL/GenBank/DDBJ databases">
        <title>Genomic Encyclopedia of Type Strains, Phase IV (KMG-IV): sequencing the most valuable type-strain genomes for metagenomic binning, comparative biology and taxonomic classification.</title>
        <authorList>
            <person name="Goeker M."/>
        </authorList>
    </citation>
    <scope>NUCLEOTIDE SEQUENCE [LARGE SCALE GENOMIC DNA]</scope>
    <source>
        <strain evidence="7 8">DSM 103725</strain>
    </source>
</reference>
<protein>
    <submittedName>
        <fullName evidence="7">Xanthine dehydrogenase small subunit</fullName>
        <ecNumber evidence="7">1.17.1.4</ecNumber>
    </submittedName>
</protein>
<dbReference type="InterPro" id="IPR036884">
    <property type="entry name" value="2Fe-2S-bd_dom_sf"/>
</dbReference>
<evidence type="ECO:0000313" key="7">
    <source>
        <dbReference type="EMBL" id="MBB6429569.1"/>
    </source>
</evidence>
<dbReference type="GO" id="GO:0004854">
    <property type="term" value="F:xanthine dehydrogenase activity"/>
    <property type="evidence" value="ECO:0007669"/>
    <property type="project" value="UniProtKB-EC"/>
</dbReference>
<dbReference type="Gene3D" id="3.30.43.10">
    <property type="entry name" value="Uridine Diphospho-n-acetylenolpyruvylglucosamine Reductase, domain 2"/>
    <property type="match status" value="1"/>
</dbReference>
<dbReference type="InterPro" id="IPR002346">
    <property type="entry name" value="Mopterin_DH_FAD-bd"/>
</dbReference>
<keyword evidence="5" id="KW-0408">Iron</keyword>
<dbReference type="Pfam" id="PF03450">
    <property type="entry name" value="CO_deh_flav_C"/>
    <property type="match status" value="1"/>
</dbReference>
<organism evidence="7 8">
    <name type="scientific">Algisphaera agarilytica</name>
    <dbReference type="NCBI Taxonomy" id="1385975"/>
    <lineage>
        <taxon>Bacteria</taxon>
        <taxon>Pseudomonadati</taxon>
        <taxon>Planctomycetota</taxon>
        <taxon>Phycisphaerae</taxon>
        <taxon>Phycisphaerales</taxon>
        <taxon>Phycisphaeraceae</taxon>
        <taxon>Algisphaera</taxon>
    </lineage>
</organism>
<keyword evidence="4 7" id="KW-0560">Oxidoreductase</keyword>